<dbReference type="AlphaFoldDB" id="A0A034VQ78"/>
<reference evidence="1" key="1">
    <citation type="journal article" date="2014" name="BMC Genomics">
        <title>Characterizing the developmental transcriptome of the oriental fruit fly, Bactrocera dorsalis (Diptera: Tephritidae) through comparative genomic analysis with Drosophila melanogaster utilizing modENCODE datasets.</title>
        <authorList>
            <person name="Geib S.M."/>
            <person name="Calla B."/>
            <person name="Hall B."/>
            <person name="Hou S."/>
            <person name="Manoukis N.C."/>
        </authorList>
    </citation>
    <scope>NUCLEOTIDE SEQUENCE</scope>
    <source>
        <strain evidence="1">Punador</strain>
    </source>
</reference>
<sequence length="99" mass="11112">MLKSVKKSVSPCCFCGILAATTMRRTRHTNTTNEHHSERQSAKRCGLFAPNICICIYMQQHELSADRLFCGPNGAPHHHARHTTSHYSSAPRDNTMCTL</sequence>
<name>A0A034VQ78_BACDO</name>
<accession>A0A034VQ78</accession>
<organism evidence="1">
    <name type="scientific">Bactrocera dorsalis</name>
    <name type="common">Oriental fruit fly</name>
    <name type="synonym">Dacus dorsalis</name>
    <dbReference type="NCBI Taxonomy" id="27457"/>
    <lineage>
        <taxon>Eukaryota</taxon>
        <taxon>Metazoa</taxon>
        <taxon>Ecdysozoa</taxon>
        <taxon>Arthropoda</taxon>
        <taxon>Hexapoda</taxon>
        <taxon>Insecta</taxon>
        <taxon>Pterygota</taxon>
        <taxon>Neoptera</taxon>
        <taxon>Endopterygota</taxon>
        <taxon>Diptera</taxon>
        <taxon>Brachycera</taxon>
        <taxon>Muscomorpha</taxon>
        <taxon>Tephritoidea</taxon>
        <taxon>Tephritidae</taxon>
        <taxon>Bactrocera</taxon>
        <taxon>Bactrocera</taxon>
    </lineage>
</organism>
<protein>
    <submittedName>
        <fullName evidence="1">Uncharacterized protein</fullName>
    </submittedName>
</protein>
<evidence type="ECO:0000313" key="1">
    <source>
        <dbReference type="EMBL" id="JAC44624.1"/>
    </source>
</evidence>
<dbReference type="EMBL" id="GAKP01014328">
    <property type="protein sequence ID" value="JAC44624.1"/>
    <property type="molecule type" value="Transcribed_RNA"/>
</dbReference>
<proteinExistence type="predicted"/>